<dbReference type="EMBL" id="JYDP01000001">
    <property type="protein sequence ID" value="KRZ19074.1"/>
    <property type="molecule type" value="Genomic_DNA"/>
</dbReference>
<proteinExistence type="predicted"/>
<accession>A0A0V1I9E0</accession>
<comment type="caution">
    <text evidence="1">The sequence shown here is derived from an EMBL/GenBank/DDBJ whole genome shotgun (WGS) entry which is preliminary data.</text>
</comment>
<dbReference type="AlphaFoldDB" id="A0A0V1I9E0"/>
<name>A0A0V1I9E0_9BILA</name>
<sequence length="161" mass="18348">MDGRHRTKFSPLYLFPSFRQSTALFYEFDNSKDTESIFPDRKADANEYFRSIRINQRFSLMVADTFERLVNAKNQKPMHGTNQLQWGPVQEITAKGIANACYGPPPAFCPEMDPVEWLETMEDFFYVTGVPSSHQAASARLSVDDAARKELFPLGAPRDIS</sequence>
<evidence type="ECO:0000313" key="1">
    <source>
        <dbReference type="EMBL" id="KRZ19074.1"/>
    </source>
</evidence>
<organism evidence="1 2">
    <name type="scientific">Trichinella zimbabwensis</name>
    <dbReference type="NCBI Taxonomy" id="268475"/>
    <lineage>
        <taxon>Eukaryota</taxon>
        <taxon>Metazoa</taxon>
        <taxon>Ecdysozoa</taxon>
        <taxon>Nematoda</taxon>
        <taxon>Enoplea</taxon>
        <taxon>Dorylaimia</taxon>
        <taxon>Trichinellida</taxon>
        <taxon>Trichinellidae</taxon>
        <taxon>Trichinella</taxon>
    </lineage>
</organism>
<dbReference type="Proteomes" id="UP000055024">
    <property type="component" value="Unassembled WGS sequence"/>
</dbReference>
<protein>
    <submittedName>
        <fullName evidence="1">Uncharacterized protein</fullName>
    </submittedName>
</protein>
<keyword evidence="2" id="KW-1185">Reference proteome</keyword>
<reference evidence="1 2" key="1">
    <citation type="submission" date="2015-01" db="EMBL/GenBank/DDBJ databases">
        <title>Evolution of Trichinella species and genotypes.</title>
        <authorList>
            <person name="Korhonen P.K."/>
            <person name="Edoardo P."/>
            <person name="Giuseppe L.R."/>
            <person name="Gasser R.B."/>
        </authorList>
    </citation>
    <scope>NUCLEOTIDE SEQUENCE [LARGE SCALE GENOMIC DNA]</scope>
    <source>
        <strain evidence="1">ISS1029</strain>
    </source>
</reference>
<evidence type="ECO:0000313" key="2">
    <source>
        <dbReference type="Proteomes" id="UP000055024"/>
    </source>
</evidence>
<dbReference type="OrthoDB" id="5920585at2759"/>
<gene>
    <name evidence="1" type="ORF">T11_6593</name>
</gene>